<sequence>QYSSTFLGSNVLELESAEFYERKFWWKKSKLLRKSCITKLKNNIKFQYEKWAQNNPAIAEYLDLVLSPRLVPSSSPNLKPICPNRYKTGTFCILTGHQSALTSDGFKDWKKPTIIQTHENSENHRNALLKYLTTAKGKTLTSKLEEEIRKEQQYWRYVIVRVFAVIRTLAEQGLQFRGENEKFETPNNGNCFGLLELAAKFDPFLRDHIDRYGNTGSGKLHICLKLSIPSSKFKYTKNYYN</sequence>
<name>A0AAV4R779_9ARAC</name>
<evidence type="ECO:0000313" key="1">
    <source>
        <dbReference type="EMBL" id="GIY16506.1"/>
    </source>
</evidence>
<dbReference type="PANTHER" id="PTHR45749">
    <property type="match status" value="1"/>
</dbReference>
<dbReference type="Proteomes" id="UP001054837">
    <property type="component" value="Unassembled WGS sequence"/>
</dbReference>
<keyword evidence="2" id="KW-1185">Reference proteome</keyword>
<comment type="caution">
    <text evidence="1">The sequence shown here is derived from an EMBL/GenBank/DDBJ whole genome shotgun (WGS) entry which is preliminary data.</text>
</comment>
<gene>
    <name evidence="1" type="primary">ZMYM1</name>
    <name evidence="1" type="ORF">CDAR_55231</name>
</gene>
<dbReference type="EMBL" id="BPLQ01005712">
    <property type="protein sequence ID" value="GIY16506.1"/>
    <property type="molecule type" value="Genomic_DNA"/>
</dbReference>
<dbReference type="PANTHER" id="PTHR45749:SF23">
    <property type="entry name" value="ZINC FINGER MYM-TYPE PROTEIN 1-LIKE"/>
    <property type="match status" value="1"/>
</dbReference>
<feature type="non-terminal residue" evidence="1">
    <location>
        <position position="1"/>
    </location>
</feature>
<evidence type="ECO:0000313" key="2">
    <source>
        <dbReference type="Proteomes" id="UP001054837"/>
    </source>
</evidence>
<organism evidence="1 2">
    <name type="scientific">Caerostris darwini</name>
    <dbReference type="NCBI Taxonomy" id="1538125"/>
    <lineage>
        <taxon>Eukaryota</taxon>
        <taxon>Metazoa</taxon>
        <taxon>Ecdysozoa</taxon>
        <taxon>Arthropoda</taxon>
        <taxon>Chelicerata</taxon>
        <taxon>Arachnida</taxon>
        <taxon>Araneae</taxon>
        <taxon>Araneomorphae</taxon>
        <taxon>Entelegynae</taxon>
        <taxon>Araneoidea</taxon>
        <taxon>Araneidae</taxon>
        <taxon>Caerostris</taxon>
    </lineage>
</organism>
<accession>A0AAV4R779</accession>
<reference evidence="1 2" key="1">
    <citation type="submission" date="2021-06" db="EMBL/GenBank/DDBJ databases">
        <title>Caerostris darwini draft genome.</title>
        <authorList>
            <person name="Kono N."/>
            <person name="Arakawa K."/>
        </authorList>
    </citation>
    <scope>NUCLEOTIDE SEQUENCE [LARGE SCALE GENOMIC DNA]</scope>
</reference>
<protein>
    <submittedName>
        <fullName evidence="1">Zinc finger MYM-type protein 1</fullName>
    </submittedName>
</protein>
<proteinExistence type="predicted"/>
<dbReference type="AlphaFoldDB" id="A0AAV4R779"/>